<dbReference type="Pfam" id="PF07463">
    <property type="entry name" value="NUMOD4"/>
    <property type="match status" value="1"/>
</dbReference>
<dbReference type="GO" id="GO:0016788">
    <property type="term" value="F:hydrolase activity, acting on ester bonds"/>
    <property type="evidence" value="ECO:0007669"/>
    <property type="project" value="InterPro"/>
</dbReference>
<protein>
    <recommendedName>
        <fullName evidence="1">NUMOD4 domain-containing protein</fullName>
    </recommendedName>
</protein>
<keyword evidence="3" id="KW-1185">Reference proteome</keyword>
<dbReference type="SUPFAM" id="SSF54060">
    <property type="entry name" value="His-Me finger endonucleases"/>
    <property type="match status" value="1"/>
</dbReference>
<dbReference type="AlphaFoldDB" id="A0A510WSX3"/>
<dbReference type="Gene3D" id="3.90.75.20">
    <property type="match status" value="1"/>
</dbReference>
<dbReference type="RefSeq" id="WP_057827816.1">
    <property type="nucleotide sequence ID" value="NZ_BAAACL010000001.1"/>
</dbReference>
<evidence type="ECO:0000259" key="1">
    <source>
        <dbReference type="Pfam" id="PF07463"/>
    </source>
</evidence>
<feature type="domain" description="NUMOD4" evidence="1">
    <location>
        <begin position="3"/>
        <end position="46"/>
    </location>
</feature>
<dbReference type="EMBL" id="BJUI01000018">
    <property type="protein sequence ID" value="GEK42334.1"/>
    <property type="molecule type" value="Genomic_DNA"/>
</dbReference>
<sequence>MTERWQTVEEYPDYQVSDCGRCRNRKTKNILKLYYDKSNRTIYIGLYRNHHQHRVSLPRIVYQAFGTEELNKDKKVVHLDGDFRNNQIENLGCQTYTQPSEKSYHWKLIHEDGTEECFYTLFDVQKSFKNTPEYRTNELYVRKLAHKNACELVQLNEGVITFRDKKAATEYRNKVLEFVHYCEDKYGSMMNVNESDPKVIEYRKVI</sequence>
<comment type="caution">
    <text evidence="2">The sequence shown here is derived from an EMBL/GenBank/DDBJ whole genome shotgun (WGS) entry which is preliminary data.</text>
</comment>
<gene>
    <name evidence="2" type="ORF">LAV01_11660</name>
</gene>
<organism evidence="2 3">
    <name type="scientific">Ligilactobacillus aviarius</name>
    <dbReference type="NCBI Taxonomy" id="1606"/>
    <lineage>
        <taxon>Bacteria</taxon>
        <taxon>Bacillati</taxon>
        <taxon>Bacillota</taxon>
        <taxon>Bacilli</taxon>
        <taxon>Lactobacillales</taxon>
        <taxon>Lactobacillaceae</taxon>
        <taxon>Ligilactobacillus</taxon>
    </lineage>
</organism>
<proteinExistence type="predicted"/>
<name>A0A510WSX3_9LACO</name>
<evidence type="ECO:0000313" key="2">
    <source>
        <dbReference type="EMBL" id="GEK42334.1"/>
    </source>
</evidence>
<dbReference type="InterPro" id="IPR010902">
    <property type="entry name" value="NUMOD4"/>
</dbReference>
<dbReference type="InterPro" id="IPR044925">
    <property type="entry name" value="His-Me_finger_sf"/>
</dbReference>
<dbReference type="GeneID" id="29933724"/>
<reference evidence="2 3" key="1">
    <citation type="submission" date="2019-07" db="EMBL/GenBank/DDBJ databases">
        <title>Whole genome shotgun sequence of Lactobacillus aviarius subsp. aviarius NBRC 102162.</title>
        <authorList>
            <person name="Hosoyama A."/>
            <person name="Uohara A."/>
            <person name="Ohji S."/>
            <person name="Ichikawa N."/>
        </authorList>
    </citation>
    <scope>NUCLEOTIDE SEQUENCE [LARGE SCALE GENOMIC DNA]</scope>
    <source>
        <strain evidence="2 3">NBRC 102162</strain>
    </source>
</reference>
<dbReference type="Proteomes" id="UP000321722">
    <property type="component" value="Unassembled WGS sequence"/>
</dbReference>
<accession>A0A510WSX3</accession>
<evidence type="ECO:0000313" key="3">
    <source>
        <dbReference type="Proteomes" id="UP000321722"/>
    </source>
</evidence>